<dbReference type="RefSeq" id="XP_001608720.1">
    <property type="nucleotide sequence ID" value="XM_001608670.1"/>
</dbReference>
<keyword evidence="2" id="KW-1185">Reference proteome</keyword>
<reference evidence="1 2" key="1">
    <citation type="journal article" date="2007" name="PLoS Pathog.">
        <title>Genome sequence of Babesia bovis and comparative analysis of apicomplexan hemoprotozoa.</title>
        <authorList>
            <person name="Brayton K.A."/>
            <person name="Lau A.O.T."/>
            <person name="Herndon D.R."/>
            <person name="Hannick L."/>
            <person name="Kappmeyer L.S."/>
            <person name="Berens S.J."/>
            <person name="Bidwell S.L."/>
            <person name="Brown W.C."/>
            <person name="Crabtree J."/>
            <person name="Fadrosh D."/>
            <person name="Feldblum T."/>
            <person name="Forberger H.A."/>
            <person name="Haas B.J."/>
            <person name="Howell J.M."/>
            <person name="Khouri H."/>
            <person name="Koo H."/>
            <person name="Mann D.J."/>
            <person name="Norimine J."/>
            <person name="Paulsen I.T."/>
            <person name="Radune D."/>
            <person name="Ren Q."/>
            <person name="Smith R.K. Jr."/>
            <person name="Suarez C.E."/>
            <person name="White O."/>
            <person name="Wortman J.R."/>
            <person name="Knowles D.P. Jr."/>
            <person name="McElwain T.F."/>
            <person name="Nene V.M."/>
        </authorList>
    </citation>
    <scope>NUCLEOTIDE SEQUENCE [LARGE SCALE GENOMIC DNA]</scope>
    <source>
        <strain evidence="1">T2Bo</strain>
    </source>
</reference>
<dbReference type="EMBL" id="AAXT01000006">
    <property type="protein sequence ID" value="EDO05152.1"/>
    <property type="molecule type" value="Genomic_DNA"/>
</dbReference>
<name>A7AX79_BABBO</name>
<dbReference type="KEGG" id="bbo:BBOV_I000580"/>
<dbReference type="GeneID" id="5476923"/>
<dbReference type="AlphaFoldDB" id="A7AX79"/>
<accession>A7AX79</accession>
<gene>
    <name evidence="1" type="ORF">BBOV_I000580</name>
</gene>
<organism evidence="1 2">
    <name type="scientific">Babesia bovis</name>
    <dbReference type="NCBI Taxonomy" id="5865"/>
    <lineage>
        <taxon>Eukaryota</taxon>
        <taxon>Sar</taxon>
        <taxon>Alveolata</taxon>
        <taxon>Apicomplexa</taxon>
        <taxon>Aconoidasida</taxon>
        <taxon>Piroplasmida</taxon>
        <taxon>Babesiidae</taxon>
        <taxon>Babesia</taxon>
    </lineage>
</organism>
<reference evidence="2" key="2">
    <citation type="journal article" date="2020" name="Data Brief">
        <title>Transcriptome dataset of Babesia bovis life stages within vertebrate and invertebrate hosts.</title>
        <authorList>
            <person name="Ueti M.W."/>
            <person name="Johnson W.C."/>
            <person name="Kappmeyer L.S."/>
            <person name="Herndon D.R."/>
            <person name="Mousel M.R."/>
            <person name="Reif K.E."/>
            <person name="Taus N.S."/>
            <person name="Ifeonu O.O."/>
            <person name="Silva J.C."/>
            <person name="Suarez C.E."/>
            <person name="Brayton K.A."/>
        </authorList>
    </citation>
    <scope>NUCLEOTIDE SEQUENCE [LARGE SCALE GENOMIC DNA]</scope>
</reference>
<protein>
    <submittedName>
        <fullName evidence="1">Uncharacterized protein</fullName>
    </submittedName>
</protein>
<dbReference type="OMA" id="SSGARYM"/>
<proteinExistence type="predicted"/>
<comment type="caution">
    <text evidence="1">The sequence shown here is derived from an EMBL/GenBank/DDBJ whole genome shotgun (WGS) entry which is preliminary data.</text>
</comment>
<evidence type="ECO:0000313" key="1">
    <source>
        <dbReference type="EMBL" id="EDO05152.1"/>
    </source>
</evidence>
<sequence>MNIGLSACCVRYIRRSCTVTGFLRSRGLSGHLFTQPHRFSSGGYFTRTTYRYYSSDTNSVSNVVRLDSQGGTKLVYDNFGRLRVFIKFLCFQSVPLAIFAYFYKRFEGERRDLYSVPLDTVEDALRHFFSITKGAQCFLLLGNQTCMVNYSIGQGVNFSGVDSLESFFDRLQPQFRDSLQHIRISYPSNITLEVSETENRPRLLFYNSSLDSFGEIAIDIDVIIDPEQKQQLWVPRLGSDSNNLAVCRTSFIRLGFGGSDRCVQLQKREDWRLLE</sequence>
<evidence type="ECO:0000313" key="2">
    <source>
        <dbReference type="Proteomes" id="UP000002173"/>
    </source>
</evidence>
<dbReference type="VEuPathDB" id="PiroplasmaDB:BBOV_I000580"/>
<dbReference type="Proteomes" id="UP000002173">
    <property type="component" value="Unassembled WGS sequence"/>
</dbReference>
<dbReference type="eggNOG" id="ENOG502RSYP">
    <property type="taxonomic scope" value="Eukaryota"/>
</dbReference>
<dbReference type="InParanoid" id="A7AX79"/>
<reference evidence="2" key="3">
    <citation type="journal article" date="2021" name="Int. J. Parasitol.">
        <title>Comparative analysis of gene expression between Babesia bovis blood stages and kinetes allowed by improved genome annotation.</title>
        <authorList>
            <person name="Ueti M.W."/>
            <person name="Johnson W.C."/>
            <person name="Kappmeyer L.S."/>
            <person name="Herndon D.R."/>
            <person name="Mousel M.R."/>
            <person name="Reif K.E."/>
            <person name="Taus N.S."/>
            <person name="Ifeonu O.O."/>
            <person name="Silva J.C."/>
            <person name="Suarez C.E."/>
            <person name="Brayton K.A."/>
        </authorList>
    </citation>
    <scope>NUCLEOTIDE SEQUENCE [LARGE SCALE GENOMIC DNA]</scope>
</reference>